<dbReference type="SUPFAM" id="SSF49879">
    <property type="entry name" value="SMAD/FHA domain"/>
    <property type="match status" value="1"/>
</dbReference>
<gene>
    <name evidence="3" type="ORF">GTHE00462_LOCUS35424</name>
</gene>
<dbReference type="InterPro" id="IPR050923">
    <property type="entry name" value="Cell_Proc_Reg/RNA_Proc"/>
</dbReference>
<dbReference type="Pfam" id="PF00498">
    <property type="entry name" value="FHA"/>
    <property type="match status" value="1"/>
</dbReference>
<name>A0A7S4PGU2_GUITH</name>
<proteinExistence type="predicted"/>
<dbReference type="PANTHER" id="PTHR23308">
    <property type="entry name" value="NUCLEAR INHIBITOR OF PROTEIN PHOSPHATASE-1"/>
    <property type="match status" value="1"/>
</dbReference>
<dbReference type="InterPro" id="IPR000253">
    <property type="entry name" value="FHA_dom"/>
</dbReference>
<sequence>MASSALVCDITPVEGVNITIKTDNASKDFEIEWRDSRCLPSSSDADVSRNATPRAFNENSRNMMGLVSLLQKIVFGELVDEKLGSGCKQARNRYSSRETGTTYIHLQHRTSRHLVQKIEVCTDNAGDLVKACLLNDTREPTVLKSPLAILKQLGKMCSSEEGWTLIRPVVWADLPSELWWHVLKNMTAKEGSAMACTFSTIPNIIRNPNFVWLPSELHLVLLTAQEAVRCDPSTHLPLNLQQGEFKIGRSRTNDVVLLRDPEVSKRHCKIWRDARGDVYIQDLASTNGTKLNGDWLRPVGEGNDRAPSAPRKMVVGDQVTLGLTTLQLEDGPCPPHSAATSPSVVRPEGSATSPSS</sequence>
<reference evidence="3" key="1">
    <citation type="submission" date="2021-01" db="EMBL/GenBank/DDBJ databases">
        <authorList>
            <person name="Corre E."/>
            <person name="Pelletier E."/>
            <person name="Niang G."/>
            <person name="Scheremetjew M."/>
            <person name="Finn R."/>
            <person name="Kale V."/>
            <person name="Holt S."/>
            <person name="Cochrane G."/>
            <person name="Meng A."/>
            <person name="Brown T."/>
            <person name="Cohen L."/>
        </authorList>
    </citation>
    <scope>NUCLEOTIDE SEQUENCE</scope>
    <source>
        <strain evidence="3">CCMP 2712</strain>
    </source>
</reference>
<organism evidence="3">
    <name type="scientific">Guillardia theta</name>
    <name type="common">Cryptophyte</name>
    <name type="synonym">Cryptomonas phi</name>
    <dbReference type="NCBI Taxonomy" id="55529"/>
    <lineage>
        <taxon>Eukaryota</taxon>
        <taxon>Cryptophyceae</taxon>
        <taxon>Pyrenomonadales</taxon>
        <taxon>Geminigeraceae</taxon>
        <taxon>Guillardia</taxon>
    </lineage>
</organism>
<accession>A0A7S4PGU2</accession>
<dbReference type="InterPro" id="IPR008984">
    <property type="entry name" value="SMAD_FHA_dom_sf"/>
</dbReference>
<evidence type="ECO:0000256" key="1">
    <source>
        <dbReference type="SAM" id="MobiDB-lite"/>
    </source>
</evidence>
<dbReference type="AlphaFoldDB" id="A0A7S4PGU2"/>
<dbReference type="SMART" id="SM00240">
    <property type="entry name" value="FHA"/>
    <property type="match status" value="1"/>
</dbReference>
<dbReference type="EMBL" id="HBKN01045283">
    <property type="protein sequence ID" value="CAE2334748.1"/>
    <property type="molecule type" value="Transcribed_RNA"/>
</dbReference>
<protein>
    <recommendedName>
        <fullName evidence="2">FHA domain-containing protein</fullName>
    </recommendedName>
</protein>
<feature type="region of interest" description="Disordered" evidence="1">
    <location>
        <begin position="327"/>
        <end position="356"/>
    </location>
</feature>
<dbReference type="PROSITE" id="PS50006">
    <property type="entry name" value="FHA_DOMAIN"/>
    <property type="match status" value="1"/>
</dbReference>
<evidence type="ECO:0000259" key="2">
    <source>
        <dbReference type="PROSITE" id="PS50006"/>
    </source>
</evidence>
<evidence type="ECO:0000313" key="3">
    <source>
        <dbReference type="EMBL" id="CAE2334748.1"/>
    </source>
</evidence>
<dbReference type="Gene3D" id="2.60.200.20">
    <property type="match status" value="1"/>
</dbReference>
<dbReference type="CDD" id="cd00060">
    <property type="entry name" value="FHA"/>
    <property type="match status" value="1"/>
</dbReference>
<feature type="domain" description="FHA" evidence="2">
    <location>
        <begin position="245"/>
        <end position="296"/>
    </location>
</feature>